<protein>
    <submittedName>
        <fullName evidence="2">Uncharacterized protein</fullName>
    </submittedName>
</protein>
<evidence type="ECO:0000256" key="1">
    <source>
        <dbReference type="SAM" id="MobiDB-lite"/>
    </source>
</evidence>
<evidence type="ECO:0000313" key="2">
    <source>
        <dbReference type="EMBL" id="KAE9389533.1"/>
    </source>
</evidence>
<reference evidence="2" key="1">
    <citation type="journal article" date="2019" name="Environ. Microbiol.">
        <title>Fungal ecological strategies reflected in gene transcription - a case study of two litter decomposers.</title>
        <authorList>
            <person name="Barbi F."/>
            <person name="Kohler A."/>
            <person name="Barry K."/>
            <person name="Baskaran P."/>
            <person name="Daum C."/>
            <person name="Fauchery L."/>
            <person name="Ihrmark K."/>
            <person name="Kuo A."/>
            <person name="LaButti K."/>
            <person name="Lipzen A."/>
            <person name="Morin E."/>
            <person name="Grigoriev I.V."/>
            <person name="Henrissat B."/>
            <person name="Lindahl B."/>
            <person name="Martin F."/>
        </authorList>
    </citation>
    <scope>NUCLEOTIDE SEQUENCE</scope>
    <source>
        <strain evidence="2">JB14</strain>
    </source>
</reference>
<gene>
    <name evidence="2" type="ORF">BT96DRAFT_1003129</name>
</gene>
<feature type="region of interest" description="Disordered" evidence="1">
    <location>
        <begin position="95"/>
        <end position="124"/>
    </location>
</feature>
<dbReference type="Proteomes" id="UP000799118">
    <property type="component" value="Unassembled WGS sequence"/>
</dbReference>
<accession>A0A6A4GVU6</accession>
<keyword evidence="3" id="KW-1185">Reference proteome</keyword>
<evidence type="ECO:0000313" key="3">
    <source>
        <dbReference type="Proteomes" id="UP000799118"/>
    </source>
</evidence>
<dbReference type="EMBL" id="ML769692">
    <property type="protein sequence ID" value="KAE9389533.1"/>
    <property type="molecule type" value="Genomic_DNA"/>
</dbReference>
<sequence>MDKQGWPFPNVICTTIKSQNPPSLLKKQPGDLVQIMFDVTNLNELTMLRIPGFKTLNIFVPFAIIATATGQHHLIPSFLRFICEPSQAQQLKAPLNFPDANSAGPSDNAEFSERATSVSSDDEIKISKPRPMKRCVQVVDSDEEIEISDPRPVKQCFQVVDLTSSNNIL</sequence>
<dbReference type="AlphaFoldDB" id="A0A6A4GVU6"/>
<proteinExistence type="predicted"/>
<organism evidence="2 3">
    <name type="scientific">Gymnopus androsaceus JB14</name>
    <dbReference type="NCBI Taxonomy" id="1447944"/>
    <lineage>
        <taxon>Eukaryota</taxon>
        <taxon>Fungi</taxon>
        <taxon>Dikarya</taxon>
        <taxon>Basidiomycota</taxon>
        <taxon>Agaricomycotina</taxon>
        <taxon>Agaricomycetes</taxon>
        <taxon>Agaricomycetidae</taxon>
        <taxon>Agaricales</taxon>
        <taxon>Marasmiineae</taxon>
        <taxon>Omphalotaceae</taxon>
        <taxon>Gymnopus</taxon>
    </lineage>
</organism>
<name>A0A6A4GVU6_9AGAR</name>